<dbReference type="PROSITE" id="PS51257">
    <property type="entry name" value="PROKAR_LIPOPROTEIN"/>
    <property type="match status" value="1"/>
</dbReference>
<protein>
    <recommendedName>
        <fullName evidence="1">GGDEF domain-containing protein</fullName>
    </recommendedName>
</protein>
<feature type="domain" description="GGDEF" evidence="1">
    <location>
        <begin position="99"/>
        <end position="150"/>
    </location>
</feature>
<organism evidence="2 3">
    <name type="scientific">Pseudoalteromonas rhizosphaerae</name>
    <dbReference type="NCBI Taxonomy" id="2518973"/>
    <lineage>
        <taxon>Bacteria</taxon>
        <taxon>Pseudomonadati</taxon>
        <taxon>Pseudomonadota</taxon>
        <taxon>Gammaproteobacteria</taxon>
        <taxon>Alteromonadales</taxon>
        <taxon>Pseudoalteromonadaceae</taxon>
        <taxon>Pseudoalteromonas</taxon>
    </lineage>
</organism>
<sequence length="150" mass="16760">MNTKIWIVATGLAVFLSGCSDEETHKYTEVTAFNFIQGTDKSVVVSFGENPQNHYSFAIKKKDIIKGNKLVSESKNNQSFAVFAELGDQTFIRSSNHATYAQLTVVDIDKKNQIATFKIQAQLMDLNSKTLKKIDETTVKITGSKFMILL</sequence>
<reference evidence="2 3" key="1">
    <citation type="submission" date="2024-11" db="EMBL/GenBank/DDBJ databases">
        <title>The Natural Products Discovery Center: Release of the First 8490 Sequenced Strains for Exploring Actinobacteria Biosynthetic Diversity.</title>
        <authorList>
            <person name="Kalkreuter E."/>
            <person name="Kautsar S.A."/>
            <person name="Yang D."/>
            <person name="Bader C.D."/>
            <person name="Teijaro C.N."/>
            <person name="Fluegel L."/>
            <person name="Davis C.M."/>
            <person name="Simpson J.R."/>
            <person name="Lauterbach L."/>
            <person name="Steele A.D."/>
            <person name="Gui C."/>
            <person name="Meng S."/>
            <person name="Li G."/>
            <person name="Viehrig K."/>
            <person name="Ye F."/>
            <person name="Su P."/>
            <person name="Kiefer A.F."/>
            <person name="Nichols A."/>
            <person name="Cepeda A.J."/>
            <person name="Yan W."/>
            <person name="Fan B."/>
            <person name="Jiang Y."/>
            <person name="Adhikari A."/>
            <person name="Zheng C.-J."/>
            <person name="Schuster L."/>
            <person name="Cowan T.M."/>
            <person name="Smanski M.J."/>
            <person name="Chevrette M.G."/>
            <person name="De Carvalho L.P.S."/>
            <person name="Shen B."/>
        </authorList>
    </citation>
    <scope>NUCLEOTIDE SEQUENCE [LARGE SCALE GENOMIC DNA]</scope>
    <source>
        <strain evidence="2 3">NPDC078403</strain>
    </source>
</reference>
<dbReference type="RefSeq" id="WP_404674556.1">
    <property type="nucleotide sequence ID" value="NZ_JBJDOT010000002.1"/>
</dbReference>
<keyword evidence="3" id="KW-1185">Reference proteome</keyword>
<comment type="caution">
    <text evidence="2">The sequence shown here is derived from an EMBL/GenBank/DDBJ whole genome shotgun (WGS) entry which is preliminary data.</text>
</comment>
<evidence type="ECO:0000313" key="2">
    <source>
        <dbReference type="EMBL" id="MFK3862588.1"/>
    </source>
</evidence>
<evidence type="ECO:0000313" key="3">
    <source>
        <dbReference type="Proteomes" id="UP001620262"/>
    </source>
</evidence>
<dbReference type="PROSITE" id="PS50887">
    <property type="entry name" value="GGDEF"/>
    <property type="match status" value="1"/>
</dbReference>
<proteinExistence type="predicted"/>
<dbReference type="EMBL" id="JBJDOT010000002">
    <property type="protein sequence ID" value="MFK3862588.1"/>
    <property type="molecule type" value="Genomic_DNA"/>
</dbReference>
<name>A0ABW8KSA1_9GAMM</name>
<accession>A0ABW8KSA1</accession>
<dbReference type="InterPro" id="IPR000160">
    <property type="entry name" value="GGDEF_dom"/>
</dbReference>
<evidence type="ECO:0000259" key="1">
    <source>
        <dbReference type="PROSITE" id="PS50887"/>
    </source>
</evidence>
<gene>
    <name evidence="2" type="ORF">ACI2JU_01735</name>
</gene>
<dbReference type="Proteomes" id="UP001620262">
    <property type="component" value="Unassembled WGS sequence"/>
</dbReference>